<dbReference type="PROSITE" id="PS50109">
    <property type="entry name" value="HIS_KIN"/>
    <property type="match status" value="1"/>
</dbReference>
<evidence type="ECO:0000256" key="9">
    <source>
        <dbReference type="ARBA" id="ARBA00022777"/>
    </source>
</evidence>
<evidence type="ECO:0000256" key="10">
    <source>
        <dbReference type="ARBA" id="ARBA00022840"/>
    </source>
</evidence>
<dbReference type="FunFam" id="3.30.450.20:FF:000018">
    <property type="entry name" value="Sensor histidine kinase DcuS"/>
    <property type="match status" value="1"/>
</dbReference>
<evidence type="ECO:0000256" key="6">
    <source>
        <dbReference type="ARBA" id="ARBA00022679"/>
    </source>
</evidence>
<evidence type="ECO:0000256" key="7">
    <source>
        <dbReference type="ARBA" id="ARBA00022692"/>
    </source>
</evidence>
<dbReference type="Pfam" id="PF02518">
    <property type="entry name" value="HATPase_c"/>
    <property type="match status" value="1"/>
</dbReference>
<dbReference type="EC" id="2.7.13.3" evidence="3"/>
<dbReference type="Gene3D" id="3.30.565.10">
    <property type="entry name" value="Histidine kinase-like ATPase, C-terminal domain"/>
    <property type="match status" value="1"/>
</dbReference>
<organism evidence="18 19">
    <name type="scientific">Pantoea alhagi</name>
    <dbReference type="NCBI Taxonomy" id="1891675"/>
    <lineage>
        <taxon>Bacteria</taxon>
        <taxon>Pseudomonadati</taxon>
        <taxon>Pseudomonadota</taxon>
        <taxon>Gammaproteobacteria</taxon>
        <taxon>Enterobacterales</taxon>
        <taxon>Erwiniaceae</taxon>
        <taxon>Pantoea</taxon>
    </lineage>
</organism>
<dbReference type="NCBIfam" id="NF008298">
    <property type="entry name" value="PRK11086.1"/>
    <property type="match status" value="1"/>
</dbReference>
<dbReference type="GO" id="GO:0005886">
    <property type="term" value="C:plasma membrane"/>
    <property type="evidence" value="ECO:0007669"/>
    <property type="project" value="UniProtKB-SubCell"/>
</dbReference>
<evidence type="ECO:0000256" key="5">
    <source>
        <dbReference type="ARBA" id="ARBA00022553"/>
    </source>
</evidence>
<keyword evidence="5" id="KW-0597">Phosphoprotein</keyword>
<dbReference type="FunFam" id="1.10.287.130:FF:000011">
    <property type="entry name" value="Sensor histidine kinase DcuS"/>
    <property type="match status" value="1"/>
</dbReference>
<dbReference type="SMART" id="SM00387">
    <property type="entry name" value="HATPase_c"/>
    <property type="match status" value="1"/>
</dbReference>
<dbReference type="CDD" id="cd16915">
    <property type="entry name" value="HATPase_DpiB-CitA-like"/>
    <property type="match status" value="1"/>
</dbReference>
<dbReference type="EMBL" id="CP019706">
    <property type="protein sequence ID" value="ARJ44335.1"/>
    <property type="molecule type" value="Genomic_DNA"/>
</dbReference>
<keyword evidence="9 18" id="KW-0418">Kinase</keyword>
<feature type="domain" description="Histidine kinase" evidence="17">
    <location>
        <begin position="435"/>
        <end position="538"/>
    </location>
</feature>
<dbReference type="GO" id="GO:0005524">
    <property type="term" value="F:ATP binding"/>
    <property type="evidence" value="ECO:0007669"/>
    <property type="project" value="UniProtKB-KW"/>
</dbReference>
<dbReference type="InterPro" id="IPR035965">
    <property type="entry name" value="PAS-like_dom_sf"/>
</dbReference>
<dbReference type="InterPro" id="IPR004358">
    <property type="entry name" value="Sig_transdc_His_kin-like_C"/>
</dbReference>
<evidence type="ECO:0000313" key="19">
    <source>
        <dbReference type="Proteomes" id="UP000192900"/>
    </source>
</evidence>
<evidence type="ECO:0000259" key="17">
    <source>
        <dbReference type="PROSITE" id="PS50109"/>
    </source>
</evidence>
<accession>A0A1W6BB42</accession>
<dbReference type="GO" id="GO:0000155">
    <property type="term" value="F:phosphorelay sensor kinase activity"/>
    <property type="evidence" value="ECO:0007669"/>
    <property type="project" value="InterPro"/>
</dbReference>
<dbReference type="PANTHER" id="PTHR43547:SF10">
    <property type="entry name" value="SENSOR HISTIDINE KINASE DCUS"/>
    <property type="match status" value="1"/>
</dbReference>
<dbReference type="Proteomes" id="UP000192900">
    <property type="component" value="Chromosome"/>
</dbReference>
<dbReference type="InterPro" id="IPR036890">
    <property type="entry name" value="HATPase_C_sf"/>
</dbReference>
<dbReference type="Gene3D" id="1.10.287.130">
    <property type="match status" value="1"/>
</dbReference>
<dbReference type="InterPro" id="IPR029151">
    <property type="entry name" value="Sensor-like_sf"/>
</dbReference>
<feature type="transmembrane region" description="Helical" evidence="16">
    <location>
        <begin position="20"/>
        <end position="42"/>
    </location>
</feature>
<dbReference type="InterPro" id="IPR016120">
    <property type="entry name" value="Sig_transdc_His_kin_SpoOB"/>
</dbReference>
<keyword evidence="4" id="KW-1003">Cell membrane</keyword>
<dbReference type="SUPFAM" id="SSF55874">
    <property type="entry name" value="ATPase domain of HSP90 chaperone/DNA topoisomerase II/histidine kinase"/>
    <property type="match status" value="1"/>
</dbReference>
<protein>
    <recommendedName>
        <fullName evidence="15">Sensor histidine kinase DcuS</fullName>
        <ecNumber evidence="3">2.7.13.3</ecNumber>
    </recommendedName>
</protein>
<dbReference type="SUPFAM" id="SSF103190">
    <property type="entry name" value="Sensory domain-like"/>
    <property type="match status" value="1"/>
</dbReference>
<dbReference type="Pfam" id="PF17203">
    <property type="entry name" value="sCache_3_2"/>
    <property type="match status" value="1"/>
</dbReference>
<evidence type="ECO:0000256" key="15">
    <source>
        <dbReference type="ARBA" id="ARBA00067636"/>
    </source>
</evidence>
<dbReference type="Pfam" id="PF14689">
    <property type="entry name" value="SPOB_a"/>
    <property type="match status" value="1"/>
</dbReference>
<keyword evidence="10" id="KW-0067">ATP-binding</keyword>
<reference evidence="18 19" key="1">
    <citation type="submission" date="2017-02" db="EMBL/GenBank/DDBJ databases">
        <title>Complete genome sequence of the drought resistance-promoting endophyte Pantoea alhagi LTYR-11Z.</title>
        <authorList>
            <person name="Zhang L."/>
        </authorList>
    </citation>
    <scope>NUCLEOTIDE SEQUENCE [LARGE SCALE GENOMIC DNA]</scope>
    <source>
        <strain evidence="18 19">LTYR-11Z</strain>
    </source>
</reference>
<evidence type="ECO:0000313" key="18">
    <source>
        <dbReference type="EMBL" id="ARJ44335.1"/>
    </source>
</evidence>
<keyword evidence="12" id="KW-0902">Two-component regulatory system</keyword>
<evidence type="ECO:0000256" key="3">
    <source>
        <dbReference type="ARBA" id="ARBA00012438"/>
    </source>
</evidence>
<dbReference type="KEGG" id="palh:B1H58_17580"/>
<keyword evidence="11 16" id="KW-1133">Transmembrane helix</keyword>
<dbReference type="InterPro" id="IPR013767">
    <property type="entry name" value="PAS_fold"/>
</dbReference>
<dbReference type="SUPFAM" id="SSF55890">
    <property type="entry name" value="Sporulation response regulatory protein Spo0B"/>
    <property type="match status" value="1"/>
</dbReference>
<dbReference type="InterPro" id="IPR039506">
    <property type="entry name" value="SPOB_a"/>
</dbReference>
<dbReference type="InterPro" id="IPR005467">
    <property type="entry name" value="His_kinase_dom"/>
</dbReference>
<dbReference type="InterPro" id="IPR003594">
    <property type="entry name" value="HATPase_dom"/>
</dbReference>
<dbReference type="OrthoDB" id="9792686at2"/>
<dbReference type="STRING" id="1891675.B1H58_17580"/>
<gene>
    <name evidence="18" type="ORF">B1H58_17580</name>
</gene>
<dbReference type="Pfam" id="PF00989">
    <property type="entry name" value="PAS"/>
    <property type="match status" value="1"/>
</dbReference>
<comment type="subcellular location">
    <subcellularLocation>
        <location evidence="2">Cell membrane</location>
        <topology evidence="2">Multi-pass membrane protein</topology>
    </subcellularLocation>
</comment>
<keyword evidence="7 16" id="KW-0812">Transmembrane</keyword>
<dbReference type="PRINTS" id="PR00344">
    <property type="entry name" value="BCTRLSENSOR"/>
</dbReference>
<evidence type="ECO:0000256" key="12">
    <source>
        <dbReference type="ARBA" id="ARBA00023012"/>
    </source>
</evidence>
<evidence type="ECO:0000256" key="4">
    <source>
        <dbReference type="ARBA" id="ARBA00022475"/>
    </source>
</evidence>
<dbReference type="AlphaFoldDB" id="A0A1W6BB42"/>
<dbReference type="GO" id="GO:0006355">
    <property type="term" value="P:regulation of DNA-templated transcription"/>
    <property type="evidence" value="ECO:0007669"/>
    <property type="project" value="InterPro"/>
</dbReference>
<keyword evidence="8" id="KW-0547">Nucleotide-binding</keyword>
<sequence>MNLLPQPKTAPKRPMKLTTLATLMMGGVIFTVLLSVHLLYFIQIDNFTHDHVKDKALAVARTLAEDPQIQHSLTLPANNGVIQSIAQAAKKRNDLLFVTVTDMNGIRYSHPNRALINKRFIGEDLQPALAGHENVAFNQGTLVKALRVFTPVFNTRHQQIGVVAIGISLSDVTAQVSKSRWNIIWTSFLGGTVGLLGVLMLVRRLKTILLGLEPHEISSLFEQRQAILDSVKEGVIAVDAHARVTLINQAAQQLLRKTAIEAPLSGDRIPENSLMLSHLREALHDGKARHDEELNVRGRIMISNTVPVRSRKRIIGAVCTFRDKTEISQLMLRLDGMVNYVDALRERSHEFMNKLHVILGLLHMKNYAQMEAYILKTANNYQTEIGSLQQRIKSPVMTGFLLSKINRASDKGHRLILNDASYLPDSGSEEQVAALIIILGNLIENALEALDQQQEGEIHLLLHYQNGWLSCEVSDDGPGIPAALEKSIFEKGFSSKGDDRGMGLFLVKQQTETLGGNISVESEPGIYTQFFVQLPWGKGNQAL</sequence>
<keyword evidence="19" id="KW-1185">Reference proteome</keyword>
<evidence type="ECO:0000256" key="13">
    <source>
        <dbReference type="ARBA" id="ARBA00023136"/>
    </source>
</evidence>
<proteinExistence type="predicted"/>
<dbReference type="Gene3D" id="3.30.450.20">
    <property type="entry name" value="PAS domain"/>
    <property type="match status" value="2"/>
</dbReference>
<keyword evidence="6" id="KW-0808">Transferase</keyword>
<evidence type="ECO:0000256" key="11">
    <source>
        <dbReference type="ARBA" id="ARBA00022989"/>
    </source>
</evidence>
<evidence type="ECO:0000256" key="1">
    <source>
        <dbReference type="ARBA" id="ARBA00000085"/>
    </source>
</evidence>
<comment type="function">
    <text evidence="14">Member of the two-component regulatory system DcuR/DcuS. Involved in the C4-dicarboxylate-stimulated regulation of the genes encoding the anaerobic fumarate respiratory system (frdABCD; nuoAN; dcuB; sdhCDAB; etc.). Weakly regulates the aerobic C4-dicarboxylate transporter dctA. Activates DcuR by phosphorylation.</text>
</comment>
<dbReference type="PANTHER" id="PTHR43547">
    <property type="entry name" value="TWO-COMPONENT HISTIDINE KINASE"/>
    <property type="match status" value="1"/>
</dbReference>
<evidence type="ECO:0000256" key="14">
    <source>
        <dbReference type="ARBA" id="ARBA00054880"/>
    </source>
</evidence>
<dbReference type="InterPro" id="IPR033463">
    <property type="entry name" value="sCache_3"/>
</dbReference>
<keyword evidence="13 16" id="KW-0472">Membrane</keyword>
<dbReference type="SUPFAM" id="SSF55785">
    <property type="entry name" value="PYP-like sensor domain (PAS domain)"/>
    <property type="match status" value="1"/>
</dbReference>
<evidence type="ECO:0000256" key="2">
    <source>
        <dbReference type="ARBA" id="ARBA00004651"/>
    </source>
</evidence>
<evidence type="ECO:0000256" key="16">
    <source>
        <dbReference type="SAM" id="Phobius"/>
    </source>
</evidence>
<name>A0A1W6BB42_9GAMM</name>
<comment type="catalytic activity">
    <reaction evidence="1">
        <text>ATP + protein L-histidine = ADP + protein N-phospho-L-histidine.</text>
        <dbReference type="EC" id="2.7.13.3"/>
    </reaction>
</comment>
<evidence type="ECO:0000256" key="8">
    <source>
        <dbReference type="ARBA" id="ARBA00022741"/>
    </source>
</evidence>
<feature type="transmembrane region" description="Helical" evidence="16">
    <location>
        <begin position="183"/>
        <end position="202"/>
    </location>
</feature>